<evidence type="ECO:0000313" key="3">
    <source>
        <dbReference type="EMBL" id="JAQ11506.1"/>
    </source>
</evidence>
<dbReference type="EMBL" id="GDHC01007123">
    <property type="protein sequence ID" value="JAQ11506.1"/>
    <property type="molecule type" value="Transcribed_RNA"/>
</dbReference>
<dbReference type="SUPFAM" id="SSF48452">
    <property type="entry name" value="TPR-like"/>
    <property type="match status" value="1"/>
</dbReference>
<protein>
    <submittedName>
        <fullName evidence="2">CCR4-NOT transcription complex subunit 10-A</fullName>
    </submittedName>
</protein>
<name>A0A0A9WWA1_LYGHE</name>
<reference evidence="3" key="3">
    <citation type="journal article" date="2016" name="Gigascience">
        <title>De novo construction of an expanded transcriptome assembly for the western tarnished plant bug, Lygus hesperus.</title>
        <authorList>
            <person name="Tassone E.E."/>
            <person name="Geib S.M."/>
            <person name="Hall B."/>
            <person name="Fabrick J.A."/>
            <person name="Brent C.S."/>
            <person name="Hull J.J."/>
        </authorList>
    </citation>
    <scope>NUCLEOTIDE SEQUENCE</scope>
</reference>
<reference evidence="2" key="1">
    <citation type="journal article" date="2014" name="PLoS ONE">
        <title>Transcriptome-Based Identification of ABC Transporters in the Western Tarnished Plant Bug Lygus hesperus.</title>
        <authorList>
            <person name="Hull J.J."/>
            <person name="Chaney K."/>
            <person name="Geib S.M."/>
            <person name="Fabrick J.A."/>
            <person name="Brent C.S."/>
            <person name="Walsh D."/>
            <person name="Lavine L.C."/>
        </authorList>
    </citation>
    <scope>NUCLEOTIDE SEQUENCE</scope>
</reference>
<reference evidence="2" key="2">
    <citation type="submission" date="2014-07" db="EMBL/GenBank/DDBJ databases">
        <authorList>
            <person name="Hull J."/>
        </authorList>
    </citation>
    <scope>NUCLEOTIDE SEQUENCE</scope>
</reference>
<accession>A0A0A9WWA1</accession>
<organism evidence="2">
    <name type="scientific">Lygus hesperus</name>
    <name type="common">Western plant bug</name>
    <dbReference type="NCBI Taxonomy" id="30085"/>
    <lineage>
        <taxon>Eukaryota</taxon>
        <taxon>Metazoa</taxon>
        <taxon>Ecdysozoa</taxon>
        <taxon>Arthropoda</taxon>
        <taxon>Hexapoda</taxon>
        <taxon>Insecta</taxon>
        <taxon>Pterygota</taxon>
        <taxon>Neoptera</taxon>
        <taxon>Paraneoptera</taxon>
        <taxon>Hemiptera</taxon>
        <taxon>Heteroptera</taxon>
        <taxon>Panheteroptera</taxon>
        <taxon>Cimicomorpha</taxon>
        <taxon>Miridae</taxon>
        <taxon>Mirini</taxon>
        <taxon>Lygus</taxon>
    </lineage>
</organism>
<evidence type="ECO:0000313" key="2">
    <source>
        <dbReference type="EMBL" id="JAG10803.1"/>
    </source>
</evidence>
<gene>
    <name evidence="2" type="primary">cnot10-a</name>
    <name evidence="2" type="ORF">CM83_3496</name>
    <name evidence="3" type="ORF">g.99264</name>
</gene>
<evidence type="ECO:0000256" key="1">
    <source>
        <dbReference type="SAM" id="MobiDB-lite"/>
    </source>
</evidence>
<sequence>MQVSPHEAFVYLLEVLQLGDNNPYVWFLLGECARLRRRYVDAARLLRRARVMLVVSHGDVEALRDVDAAIAILVEEIGGPEKVNALVTDMDAVDPIALLQPENDDEHDDVVAHENSQNGDEK</sequence>
<feature type="region of interest" description="Disordered" evidence="1">
    <location>
        <begin position="99"/>
        <end position="122"/>
    </location>
</feature>
<dbReference type="AlphaFoldDB" id="A0A0A9WWA1"/>
<dbReference type="InterPro" id="IPR011990">
    <property type="entry name" value="TPR-like_helical_dom_sf"/>
</dbReference>
<proteinExistence type="predicted"/>
<dbReference type="EMBL" id="GBHO01032801">
    <property type="protein sequence ID" value="JAG10803.1"/>
    <property type="molecule type" value="Transcribed_RNA"/>
</dbReference>